<dbReference type="SMART" id="SM00448">
    <property type="entry name" value="REC"/>
    <property type="match status" value="1"/>
</dbReference>
<keyword evidence="6" id="KW-1185">Reference proteome</keyword>
<dbReference type="InterPro" id="IPR001789">
    <property type="entry name" value="Sig_transdc_resp-reg_receiver"/>
</dbReference>
<dbReference type="OrthoDB" id="6399952at2"/>
<keyword evidence="2" id="KW-0902">Two-component regulatory system</keyword>
<dbReference type="SUPFAM" id="SSF52172">
    <property type="entry name" value="CheY-like"/>
    <property type="match status" value="1"/>
</dbReference>
<sequence>MHVQSIVVEPQMIEKQAGDVLILDDDIVFRKLVSSLLKAKNYRVFEADNGLVGLQHLAKKVPDLVICDIEMPVLDGIEFVEEVSHQYPSLPMIVISGTDKISVVAKALKFGIKDFVTKPIVNPTHLLKTVESTLVEARDSVDVGRDFTSQWFQLNQQGELPEDQELHWHLEYLHNHPDISRELLQALVPEAKTSQGVWDCHFRVLQSLESMPLVYDYAWSMNGQFLFYILDTDSSEQYGVSTTLLIRALFNDYIRSQEGQVFHIQDLVSTLNKGIRYAEYGEPINAIIGLANFPNQELQLLNAGLDGVWSAPETQGKLMPLSSQMSLGEQGAFVQQSLSLSRTGKNAFRLSGLPHANCQIVIEGKES</sequence>
<accession>V5EZZ1</accession>
<dbReference type="Proteomes" id="UP000017800">
    <property type="component" value="Unassembled WGS sequence"/>
</dbReference>
<dbReference type="GO" id="GO:0000160">
    <property type="term" value="P:phosphorelay signal transduction system"/>
    <property type="evidence" value="ECO:0007669"/>
    <property type="project" value="UniProtKB-KW"/>
</dbReference>
<evidence type="ECO:0000259" key="4">
    <source>
        <dbReference type="PROSITE" id="PS50110"/>
    </source>
</evidence>
<dbReference type="EMBL" id="BAUJ01000004">
    <property type="protein sequence ID" value="GAD88389.1"/>
    <property type="molecule type" value="Genomic_DNA"/>
</dbReference>
<dbReference type="eggNOG" id="COG2204">
    <property type="taxonomic scope" value="Bacteria"/>
</dbReference>
<name>V5EZZ1_9VIBR</name>
<dbReference type="InterPro" id="IPR011006">
    <property type="entry name" value="CheY-like_superfamily"/>
</dbReference>
<evidence type="ECO:0000313" key="5">
    <source>
        <dbReference type="EMBL" id="GAD88389.1"/>
    </source>
</evidence>
<reference evidence="5 6" key="1">
    <citation type="submission" date="2013-11" db="EMBL/GenBank/DDBJ databases">
        <title>Whole genome shotgun sequence of Vibrio halioticoli NBRC 102217.</title>
        <authorList>
            <person name="Isaki S."/>
            <person name="Kimura A."/>
            <person name="Ohji S."/>
            <person name="Hosoyama A."/>
            <person name="Fujita N."/>
            <person name="Hashimoto M."/>
            <person name="Hosoyama Y."/>
            <person name="Yamazoe A."/>
        </authorList>
    </citation>
    <scope>NUCLEOTIDE SEQUENCE [LARGE SCALE GENOMIC DNA]</scope>
    <source>
        <strain evidence="5 6">NBRC 102217</strain>
    </source>
</reference>
<evidence type="ECO:0000256" key="3">
    <source>
        <dbReference type="PROSITE-ProRule" id="PRU00169"/>
    </source>
</evidence>
<dbReference type="PANTHER" id="PTHR44591:SF14">
    <property type="entry name" value="PROTEIN PILG"/>
    <property type="match status" value="1"/>
</dbReference>
<dbReference type="AlphaFoldDB" id="V5EZZ1"/>
<dbReference type="Gene3D" id="3.60.40.10">
    <property type="entry name" value="PPM-type phosphatase domain"/>
    <property type="match status" value="1"/>
</dbReference>
<dbReference type="Gene3D" id="3.40.50.2300">
    <property type="match status" value="1"/>
</dbReference>
<evidence type="ECO:0000313" key="6">
    <source>
        <dbReference type="Proteomes" id="UP000017800"/>
    </source>
</evidence>
<dbReference type="PANTHER" id="PTHR44591">
    <property type="entry name" value="STRESS RESPONSE REGULATOR PROTEIN 1"/>
    <property type="match status" value="1"/>
</dbReference>
<keyword evidence="1 3" id="KW-0597">Phosphoprotein</keyword>
<dbReference type="InterPro" id="IPR050595">
    <property type="entry name" value="Bact_response_regulator"/>
</dbReference>
<protein>
    <recommendedName>
        <fullName evidence="4">Response regulatory domain-containing protein</fullName>
    </recommendedName>
</protein>
<proteinExistence type="predicted"/>
<dbReference type="PROSITE" id="PS50110">
    <property type="entry name" value="RESPONSE_REGULATORY"/>
    <property type="match status" value="1"/>
</dbReference>
<evidence type="ECO:0000256" key="2">
    <source>
        <dbReference type="ARBA" id="ARBA00023012"/>
    </source>
</evidence>
<gene>
    <name evidence="5" type="ORF">VHA01S_004_01610</name>
</gene>
<organism evidence="5 6">
    <name type="scientific">Vibrio halioticoli NBRC 102217</name>
    <dbReference type="NCBI Taxonomy" id="1219072"/>
    <lineage>
        <taxon>Bacteria</taxon>
        <taxon>Pseudomonadati</taxon>
        <taxon>Pseudomonadota</taxon>
        <taxon>Gammaproteobacteria</taxon>
        <taxon>Vibrionales</taxon>
        <taxon>Vibrionaceae</taxon>
        <taxon>Vibrio</taxon>
    </lineage>
</organism>
<comment type="caution">
    <text evidence="5">The sequence shown here is derived from an EMBL/GenBank/DDBJ whole genome shotgun (WGS) entry which is preliminary data.</text>
</comment>
<feature type="domain" description="Response regulatory" evidence="4">
    <location>
        <begin position="19"/>
        <end position="133"/>
    </location>
</feature>
<dbReference type="Pfam" id="PF00072">
    <property type="entry name" value="Response_reg"/>
    <property type="match status" value="1"/>
</dbReference>
<evidence type="ECO:0000256" key="1">
    <source>
        <dbReference type="ARBA" id="ARBA00022553"/>
    </source>
</evidence>
<feature type="modified residue" description="4-aspartylphosphate" evidence="3">
    <location>
        <position position="68"/>
    </location>
</feature>
<dbReference type="InterPro" id="IPR036457">
    <property type="entry name" value="PPM-type-like_dom_sf"/>
</dbReference>